<dbReference type="EMBL" id="CP020814">
    <property type="protein sequence ID" value="ARK30560.1"/>
    <property type="molecule type" value="Genomic_DNA"/>
</dbReference>
<gene>
    <name evidence="1" type="ORF">BkAM31D_12370</name>
</gene>
<name>A0A1X9MDD3_9BACI</name>
<proteinExistence type="predicted"/>
<protein>
    <recommendedName>
        <fullName evidence="3">DUF458 domain-containing protein</fullName>
    </recommendedName>
</protein>
<dbReference type="Proteomes" id="UP000193006">
    <property type="component" value="Chromosome"/>
</dbReference>
<organism evidence="1 2">
    <name type="scientific">Halalkalibacter krulwichiae</name>
    <dbReference type="NCBI Taxonomy" id="199441"/>
    <lineage>
        <taxon>Bacteria</taxon>
        <taxon>Bacillati</taxon>
        <taxon>Bacillota</taxon>
        <taxon>Bacilli</taxon>
        <taxon>Bacillales</taxon>
        <taxon>Bacillaceae</taxon>
        <taxon>Halalkalibacter</taxon>
    </lineage>
</organism>
<evidence type="ECO:0000313" key="2">
    <source>
        <dbReference type="Proteomes" id="UP000193006"/>
    </source>
</evidence>
<accession>A0A1X9MDD3</accession>
<dbReference type="InterPro" id="IPR007405">
    <property type="entry name" value="Phage_KVP40_Orf299"/>
</dbReference>
<dbReference type="KEGG" id="bkw:BkAM31D_12370"/>
<reference evidence="1 2" key="1">
    <citation type="submission" date="2017-04" db="EMBL/GenBank/DDBJ databases">
        <title>Bacillus krulwichiae AM31D Genome sequencing and assembly.</title>
        <authorList>
            <person name="Krulwich T.A."/>
            <person name="Anastor L."/>
            <person name="Ehrlich R."/>
            <person name="Ehrlich G.D."/>
            <person name="Janto B."/>
        </authorList>
    </citation>
    <scope>NUCLEOTIDE SEQUENCE [LARGE SCALE GENOMIC DNA]</scope>
    <source>
        <strain evidence="1 2">AM31D</strain>
    </source>
</reference>
<evidence type="ECO:0000313" key="1">
    <source>
        <dbReference type="EMBL" id="ARK30560.1"/>
    </source>
</evidence>
<sequence length="206" mass="23848">MLAYDESNRKMEGDHLKRPRMIRYNFQNLQEKDMSFEQVFNRIIKFMKRKPVGNYRLMVGTDSQVHATMTVFITGIVIQHTGKGAWACIRKVVVPRKMVHLHERISLETTLTEEIVSMFTEEKKSKMIEIVLPYLYQGATFSIEGHIDIGSGQRNKTRDFVQEMVARLEMIGVEPKIKPDAFVASSYANRYTKKASKVPSTELKIK</sequence>
<dbReference type="PANTHER" id="PTHR39961">
    <property type="entry name" value="HYPOTHETICAL CYTOSOLIC PROTEIN"/>
    <property type="match status" value="1"/>
</dbReference>
<dbReference type="Pfam" id="PF04308">
    <property type="entry name" value="RNaseH_like"/>
    <property type="match status" value="1"/>
</dbReference>
<dbReference type="PANTHER" id="PTHR39961:SF1">
    <property type="entry name" value="DUF458 DOMAIN-CONTAINING PROTEIN"/>
    <property type="match status" value="1"/>
</dbReference>
<keyword evidence="2" id="KW-1185">Reference proteome</keyword>
<evidence type="ECO:0008006" key="3">
    <source>
        <dbReference type="Google" id="ProtNLM"/>
    </source>
</evidence>
<dbReference type="STRING" id="199441.BkAM31D_12370"/>
<dbReference type="AlphaFoldDB" id="A0A1X9MDD3"/>